<dbReference type="Pfam" id="PF18029">
    <property type="entry name" value="Glyoxalase_6"/>
    <property type="match status" value="1"/>
</dbReference>
<dbReference type="PANTHER" id="PTHR35908:SF1">
    <property type="entry name" value="CONSERVED PROTEIN"/>
    <property type="match status" value="1"/>
</dbReference>
<name>A0A7W0IC04_9ACTN</name>
<evidence type="ECO:0000313" key="3">
    <source>
        <dbReference type="Proteomes" id="UP000545761"/>
    </source>
</evidence>
<dbReference type="RefSeq" id="WP_181660848.1">
    <property type="nucleotide sequence ID" value="NZ_JACEHE010000022.1"/>
</dbReference>
<dbReference type="InterPro" id="IPR041581">
    <property type="entry name" value="Glyoxalase_6"/>
</dbReference>
<evidence type="ECO:0000313" key="2">
    <source>
        <dbReference type="EMBL" id="MBA2949922.1"/>
    </source>
</evidence>
<reference evidence="2 3" key="1">
    <citation type="submission" date="2020-07" db="EMBL/GenBank/DDBJ databases">
        <title>Streptomyces isolated from Indian soil.</title>
        <authorList>
            <person name="Mandal S."/>
            <person name="Maiti P.K."/>
        </authorList>
    </citation>
    <scope>NUCLEOTIDE SEQUENCE [LARGE SCALE GENOMIC DNA]</scope>
    <source>
        <strain evidence="2 3">PSKA28</strain>
    </source>
</reference>
<gene>
    <name evidence="2" type="ORF">H1D24_29955</name>
</gene>
<feature type="domain" description="VOC" evidence="1">
    <location>
        <begin position="5"/>
        <end position="122"/>
    </location>
</feature>
<dbReference type="CDD" id="cd06587">
    <property type="entry name" value="VOC"/>
    <property type="match status" value="1"/>
</dbReference>
<dbReference type="PROSITE" id="PS51819">
    <property type="entry name" value="VOC"/>
    <property type="match status" value="1"/>
</dbReference>
<accession>A0A7W0IC04</accession>
<protein>
    <submittedName>
        <fullName evidence="2">VOC family protein</fullName>
    </submittedName>
</protein>
<dbReference type="Proteomes" id="UP000545761">
    <property type="component" value="Unassembled WGS sequence"/>
</dbReference>
<dbReference type="AlphaFoldDB" id="A0A7W0IC04"/>
<dbReference type="InterPro" id="IPR037523">
    <property type="entry name" value="VOC_core"/>
</dbReference>
<proteinExistence type="predicted"/>
<sequence>MGFAKLGLTAVDCPRPRDLAEFYAAMLDGRIEGEGRWVDLYLPDGQRIAFQGVPDHKPPQWPAGDHDSQQLHFDLFVEDVEAAEEKVLTLGARGLDLDDDGGKRDFRVYADPAGHPFCLVRA</sequence>
<comment type="caution">
    <text evidence="2">The sequence shown here is derived from an EMBL/GenBank/DDBJ whole genome shotgun (WGS) entry which is preliminary data.</text>
</comment>
<dbReference type="InterPro" id="IPR029068">
    <property type="entry name" value="Glyas_Bleomycin-R_OHBP_Dase"/>
</dbReference>
<evidence type="ECO:0000259" key="1">
    <source>
        <dbReference type="PROSITE" id="PS51819"/>
    </source>
</evidence>
<dbReference type="SUPFAM" id="SSF54593">
    <property type="entry name" value="Glyoxalase/Bleomycin resistance protein/Dihydroxybiphenyl dioxygenase"/>
    <property type="match status" value="1"/>
</dbReference>
<dbReference type="Gene3D" id="3.10.180.10">
    <property type="entry name" value="2,3-Dihydroxybiphenyl 1,2-Dioxygenase, domain 1"/>
    <property type="match status" value="1"/>
</dbReference>
<dbReference type="EMBL" id="JACEHE010000022">
    <property type="protein sequence ID" value="MBA2949922.1"/>
    <property type="molecule type" value="Genomic_DNA"/>
</dbReference>
<dbReference type="PANTHER" id="PTHR35908">
    <property type="entry name" value="HYPOTHETICAL FUSION PROTEIN"/>
    <property type="match status" value="1"/>
</dbReference>
<organism evidence="2 3">
    <name type="scientific">Streptomyces himalayensis subsp. himalayensis</name>
    <dbReference type="NCBI Taxonomy" id="2756131"/>
    <lineage>
        <taxon>Bacteria</taxon>
        <taxon>Bacillati</taxon>
        <taxon>Actinomycetota</taxon>
        <taxon>Actinomycetes</taxon>
        <taxon>Kitasatosporales</taxon>
        <taxon>Streptomycetaceae</taxon>
        <taxon>Streptomyces</taxon>
        <taxon>Streptomyces himalayensis</taxon>
    </lineage>
</organism>